<evidence type="ECO:0000313" key="1">
    <source>
        <dbReference type="EMBL" id="GAA3993509.1"/>
    </source>
</evidence>
<dbReference type="EMBL" id="BAABAL010000005">
    <property type="protein sequence ID" value="GAA3993509.1"/>
    <property type="molecule type" value="Genomic_DNA"/>
</dbReference>
<comment type="caution">
    <text evidence="1">The sequence shown here is derived from an EMBL/GenBank/DDBJ whole genome shotgun (WGS) entry which is preliminary data.</text>
</comment>
<keyword evidence="2" id="KW-1185">Reference proteome</keyword>
<accession>A0ABP7R7G9</accession>
<evidence type="ECO:0008006" key="3">
    <source>
        <dbReference type="Google" id="ProtNLM"/>
    </source>
</evidence>
<name>A0ABP7R7G9_9PSEU</name>
<proteinExistence type="predicted"/>
<gene>
    <name evidence="1" type="ORF">GCM10022247_11090</name>
</gene>
<organism evidence="1 2">
    <name type="scientific">Allokutzneria multivorans</name>
    <dbReference type="NCBI Taxonomy" id="1142134"/>
    <lineage>
        <taxon>Bacteria</taxon>
        <taxon>Bacillati</taxon>
        <taxon>Actinomycetota</taxon>
        <taxon>Actinomycetes</taxon>
        <taxon>Pseudonocardiales</taxon>
        <taxon>Pseudonocardiaceae</taxon>
        <taxon>Allokutzneria</taxon>
    </lineage>
</organism>
<evidence type="ECO:0000313" key="2">
    <source>
        <dbReference type="Proteomes" id="UP001501747"/>
    </source>
</evidence>
<reference evidence="2" key="1">
    <citation type="journal article" date="2019" name="Int. J. Syst. Evol. Microbiol.">
        <title>The Global Catalogue of Microorganisms (GCM) 10K type strain sequencing project: providing services to taxonomists for standard genome sequencing and annotation.</title>
        <authorList>
            <consortium name="The Broad Institute Genomics Platform"/>
            <consortium name="The Broad Institute Genome Sequencing Center for Infectious Disease"/>
            <person name="Wu L."/>
            <person name="Ma J."/>
        </authorList>
    </citation>
    <scope>NUCLEOTIDE SEQUENCE [LARGE SCALE GENOMIC DNA]</scope>
    <source>
        <strain evidence="2">JCM 17342</strain>
    </source>
</reference>
<sequence>MLRHRVWEARTLRVIGQALWVSGERDGARVHWERAHAMFAEMGMPEGDEVRELLGQVR</sequence>
<protein>
    <recommendedName>
        <fullName evidence="3">Bacterial transcriptional activator domain-containing protein</fullName>
    </recommendedName>
</protein>
<dbReference type="Proteomes" id="UP001501747">
    <property type="component" value="Unassembled WGS sequence"/>
</dbReference>